<reference evidence="8" key="2">
    <citation type="submission" date="2021-01" db="EMBL/GenBank/DDBJ databases">
        <authorList>
            <person name="Schikora-Tamarit M.A."/>
        </authorList>
    </citation>
    <scope>NUCLEOTIDE SEQUENCE</scope>
    <source>
        <strain evidence="8">CBS6341</strain>
    </source>
</reference>
<name>A0A9P8T5Z8_9ASCO</name>
<dbReference type="GO" id="GO:0016020">
    <property type="term" value="C:membrane"/>
    <property type="evidence" value="ECO:0007669"/>
    <property type="project" value="UniProtKB-SubCell"/>
</dbReference>
<evidence type="ECO:0000313" key="8">
    <source>
        <dbReference type="EMBL" id="KAH3666575.1"/>
    </source>
</evidence>
<comment type="caution">
    <text evidence="8">The sequence shown here is derived from an EMBL/GenBank/DDBJ whole genome shotgun (WGS) entry which is preliminary data.</text>
</comment>
<keyword evidence="4" id="KW-1133">Transmembrane helix</keyword>
<comment type="subcellular location">
    <subcellularLocation>
        <location evidence="2">Membrane</location>
    </subcellularLocation>
    <subcellularLocation>
        <location evidence="1">Mitochondrion</location>
    </subcellularLocation>
</comment>
<dbReference type="Proteomes" id="UP000769528">
    <property type="component" value="Unassembled WGS sequence"/>
</dbReference>
<dbReference type="OrthoDB" id="5424147at2759"/>
<dbReference type="PANTHER" id="PTHR14360:SF12">
    <property type="entry name" value="MOZ PROTEIN REPRESENTS A CHROMATIN-ASSOCIATED ACETYLTRANSFERASE"/>
    <property type="match status" value="1"/>
</dbReference>
<evidence type="ECO:0000256" key="6">
    <source>
        <dbReference type="ARBA" id="ARBA00023128"/>
    </source>
</evidence>
<accession>A0A9P8T5Z8</accession>
<evidence type="ECO:0000256" key="7">
    <source>
        <dbReference type="ARBA" id="ARBA00023136"/>
    </source>
</evidence>
<keyword evidence="3" id="KW-0812">Transmembrane</keyword>
<organism evidence="8 9">
    <name type="scientific">Wickerhamomyces mucosus</name>
    <dbReference type="NCBI Taxonomy" id="1378264"/>
    <lineage>
        <taxon>Eukaryota</taxon>
        <taxon>Fungi</taxon>
        <taxon>Dikarya</taxon>
        <taxon>Ascomycota</taxon>
        <taxon>Saccharomycotina</taxon>
        <taxon>Saccharomycetes</taxon>
        <taxon>Phaffomycetales</taxon>
        <taxon>Wickerhamomycetaceae</taxon>
        <taxon>Wickerhamomyces</taxon>
    </lineage>
</organism>
<dbReference type="GO" id="GO:0005739">
    <property type="term" value="C:mitochondrion"/>
    <property type="evidence" value="ECO:0007669"/>
    <property type="project" value="UniProtKB-SubCell"/>
</dbReference>
<keyword evidence="5" id="KW-0175">Coiled coil</keyword>
<dbReference type="AlphaFoldDB" id="A0A9P8T5Z8"/>
<evidence type="ECO:0000313" key="9">
    <source>
        <dbReference type="Proteomes" id="UP000769528"/>
    </source>
</evidence>
<protein>
    <submittedName>
        <fullName evidence="8">Uncharacterized protein</fullName>
    </submittedName>
</protein>
<proteinExistence type="predicted"/>
<evidence type="ECO:0000256" key="2">
    <source>
        <dbReference type="ARBA" id="ARBA00004370"/>
    </source>
</evidence>
<dbReference type="EMBL" id="JAEUBF010001436">
    <property type="protein sequence ID" value="KAH3666575.1"/>
    <property type="molecule type" value="Genomic_DNA"/>
</dbReference>
<sequence>MLKIPITHLRHHIRTFSKIPLISQSQTFQQQQQQPSNMPKFPDPLTIKTDSKHVPSIQVDTTPAKDDINQENQIKHYIDTLSVFNELKSLGFNDKQSDVILKLIKQNLNIQIDKLNSKMLTGLELENELYLFEAATSELRVEIQTSRENEFEILNNEKIQLGNYLNEESDELMKLLIVSKNDSQVSINDQISDNTLLQKKIKKLIQDLNNKISTNINSDIKSEIESLRWHTTRNGIMAVLVLVFSVMGGVSISKRINKEDLPQEIILRTIEPEDTNNIALNHNELKITDDEITEKSIN</sequence>
<dbReference type="InterPro" id="IPR024461">
    <property type="entry name" value="CCDC90-like"/>
</dbReference>
<dbReference type="PANTHER" id="PTHR14360">
    <property type="entry name" value="PROTEIN FMP32, MITOCHONDRIAL"/>
    <property type="match status" value="1"/>
</dbReference>
<reference evidence="8" key="1">
    <citation type="journal article" date="2021" name="Open Biol.">
        <title>Shared evolutionary footprints suggest mitochondrial oxidative damage underlies multiple complex I losses in fungi.</title>
        <authorList>
            <person name="Schikora-Tamarit M.A."/>
            <person name="Marcet-Houben M."/>
            <person name="Nosek J."/>
            <person name="Gabaldon T."/>
        </authorList>
    </citation>
    <scope>NUCLEOTIDE SEQUENCE</scope>
    <source>
        <strain evidence="8">CBS6341</strain>
    </source>
</reference>
<evidence type="ECO:0000256" key="4">
    <source>
        <dbReference type="ARBA" id="ARBA00022989"/>
    </source>
</evidence>
<gene>
    <name evidence="8" type="ORF">WICMUC_005644</name>
</gene>
<keyword evidence="7" id="KW-0472">Membrane</keyword>
<evidence type="ECO:0000256" key="1">
    <source>
        <dbReference type="ARBA" id="ARBA00004173"/>
    </source>
</evidence>
<keyword evidence="9" id="KW-1185">Reference proteome</keyword>
<evidence type="ECO:0000256" key="5">
    <source>
        <dbReference type="ARBA" id="ARBA00023054"/>
    </source>
</evidence>
<evidence type="ECO:0000256" key="3">
    <source>
        <dbReference type="ARBA" id="ARBA00022692"/>
    </source>
</evidence>
<dbReference type="Gene3D" id="1.20.5.340">
    <property type="match status" value="1"/>
</dbReference>
<keyword evidence="6" id="KW-0496">Mitochondrion</keyword>
<dbReference type="Pfam" id="PF07798">
    <property type="entry name" value="CCDC90-like"/>
    <property type="match status" value="1"/>
</dbReference>